<proteinExistence type="inferred from homology"/>
<evidence type="ECO:0000256" key="7">
    <source>
        <dbReference type="SAM" id="SignalP"/>
    </source>
</evidence>
<comment type="caution">
    <text evidence="8">The sequence shown here is derived from an EMBL/GenBank/DDBJ whole genome shotgun (WGS) entry which is preliminary data.</text>
</comment>
<feature type="binding site" evidence="5">
    <location>
        <position position="332"/>
    </location>
    <ligand>
        <name>Ca(2+)</name>
        <dbReference type="ChEBI" id="CHEBI:29108"/>
    </ligand>
</feature>
<dbReference type="Gene3D" id="1.10.439.10">
    <property type="entry name" value="Penicillin Amidohydrolase, domain 1"/>
    <property type="match status" value="1"/>
</dbReference>
<dbReference type="PIRSF" id="PIRSF001227">
    <property type="entry name" value="Pen_acylase"/>
    <property type="match status" value="1"/>
</dbReference>
<dbReference type="InterPro" id="IPR029055">
    <property type="entry name" value="Ntn_hydrolases_N"/>
</dbReference>
<dbReference type="RefSeq" id="WP_184393914.1">
    <property type="nucleotide sequence ID" value="NZ_BAAAJD010000065.1"/>
</dbReference>
<evidence type="ECO:0000256" key="6">
    <source>
        <dbReference type="SAM" id="MobiDB-lite"/>
    </source>
</evidence>
<evidence type="ECO:0000256" key="3">
    <source>
        <dbReference type="ARBA" id="ARBA00023145"/>
    </source>
</evidence>
<dbReference type="AlphaFoldDB" id="A0A7W8VF71"/>
<feature type="region of interest" description="Disordered" evidence="6">
    <location>
        <begin position="243"/>
        <end position="262"/>
    </location>
</feature>
<keyword evidence="9" id="KW-1185">Reference proteome</keyword>
<sequence>MAPTAAPLRRRLVAAAACAVLLAPTAAGTGVERPEPQAYALPGLEEAAEIRVDRWGVPHIYAESTGDLYFAQGVNAARDRLFQIDLERRRGLGLLSEAFGPAFTEQDRAARLFLYRGDMDAEWAAYGERTRLAAQRFADGVNAYLDWLEEHPGHLPAEFAELGHRPGRWRAEDVVRIRSAALTGNVVSEVVRARTACAAGVRADGLRAPLRPDTVPEVPDGLDPCAIPPGVLDDYLLATAPADLTRPAPPAEPPSAAEGSNAWAVAPERTGTGRPLLAGDPHRALTAPSTRYFAHLSAPGTDVIGAGDPGAPGVAMGHNGTAAFGLTYFSADAEDLYVYRLHPDDPELYAYRGGWERMVRTTERIPVRGGDPVEVELLFTRHGPVVLADGGERAAYAVRTAWSEPGTAPYLGALELMRARGADAFGAALAEWGGPPLTYLYADASGAIALAAGGRVPVREGFDGLLPVPGDGRYEWSGFAPGADLPAERDPATGFLASANEYRPGPGAPAGYEWPPPLRHRRITEALAADPAFGPGDAMALQNDRYDPASELLLPLIDGLDPAGRGDGAAGALAVLGAWDGSAAEESAGAALFQIWTARHLAPAVHDALLPPSAEPRRTAAPPALGADPEALAAAVRSLDPAERDALLAESLAGAYAEAERLLGPDPAGWRWGDLQQTWFAHAAGAHLGPFPRGGARDSVDASGHDPADFVQHTGASARMVLDVGAWDASRAANAPGQSGDPSSPHYADLLPLWRRGDYFPLLYTRAAVVEHTERTIRLLPAP</sequence>
<evidence type="ECO:0000256" key="2">
    <source>
        <dbReference type="ARBA" id="ARBA00022801"/>
    </source>
</evidence>
<dbReference type="CDD" id="cd03747">
    <property type="entry name" value="Ntn_PGA_like"/>
    <property type="match status" value="1"/>
</dbReference>
<dbReference type="Gene3D" id="3.60.20.10">
    <property type="entry name" value="Glutamine Phosphoribosylpyrophosphate, subunit 1, domain 1"/>
    <property type="match status" value="1"/>
</dbReference>
<reference evidence="8 9" key="1">
    <citation type="submission" date="2020-08" db="EMBL/GenBank/DDBJ databases">
        <title>Sequencing the genomes of 1000 actinobacteria strains.</title>
        <authorList>
            <person name="Klenk H.-P."/>
        </authorList>
    </citation>
    <scope>NUCLEOTIDE SEQUENCE [LARGE SCALE GENOMIC DNA]</scope>
    <source>
        <strain evidence="8 9">DSM 44551</strain>
    </source>
</reference>
<feature type="binding site" evidence="5">
    <location>
        <position position="335"/>
    </location>
    <ligand>
        <name>Ca(2+)</name>
        <dbReference type="ChEBI" id="CHEBI:29108"/>
    </ligand>
</feature>
<dbReference type="EC" id="3.5.1.11" evidence="8"/>
<keyword evidence="5" id="KW-0479">Metal-binding</keyword>
<evidence type="ECO:0000256" key="1">
    <source>
        <dbReference type="ARBA" id="ARBA00006586"/>
    </source>
</evidence>
<accession>A0A7W8VF71</accession>
<dbReference type="GO" id="GO:0017000">
    <property type="term" value="P:antibiotic biosynthetic process"/>
    <property type="evidence" value="ECO:0007669"/>
    <property type="project" value="InterPro"/>
</dbReference>
<protein>
    <submittedName>
        <fullName evidence="8">Penicillin amidase</fullName>
        <ecNumber evidence="8">3.5.1.11</ecNumber>
    </submittedName>
</protein>
<comment type="cofactor">
    <cofactor evidence="5">
        <name>Ca(2+)</name>
        <dbReference type="ChEBI" id="CHEBI:29108"/>
    </cofactor>
    <text evidence="5">Binds 1 Ca(2+) ion per dimer.</text>
</comment>
<dbReference type="InterPro" id="IPR043147">
    <property type="entry name" value="Penicillin_amidase_A-knob"/>
</dbReference>
<keyword evidence="7" id="KW-0732">Signal</keyword>
<evidence type="ECO:0000256" key="5">
    <source>
        <dbReference type="PIRSR" id="PIRSR001227-2"/>
    </source>
</evidence>
<dbReference type="InterPro" id="IPR002692">
    <property type="entry name" value="S45"/>
</dbReference>
<dbReference type="EMBL" id="JACHDB010000001">
    <property type="protein sequence ID" value="MBB5433823.1"/>
    <property type="molecule type" value="Genomic_DNA"/>
</dbReference>
<dbReference type="PANTHER" id="PTHR34218:SF4">
    <property type="entry name" value="ACYL-HOMOSERINE LACTONE ACYLASE QUIP"/>
    <property type="match status" value="1"/>
</dbReference>
<keyword evidence="3" id="KW-0865">Zymogen</keyword>
<dbReference type="PANTHER" id="PTHR34218">
    <property type="entry name" value="PEPTIDASE S45 PENICILLIN AMIDASE"/>
    <property type="match status" value="1"/>
</dbReference>
<dbReference type="InterPro" id="IPR043146">
    <property type="entry name" value="Penicillin_amidase_N_B-knob"/>
</dbReference>
<evidence type="ECO:0000313" key="9">
    <source>
        <dbReference type="Proteomes" id="UP000572635"/>
    </source>
</evidence>
<dbReference type="InterPro" id="IPR014395">
    <property type="entry name" value="Pen/GL7ACA/AHL_acylase"/>
</dbReference>
<dbReference type="Proteomes" id="UP000572635">
    <property type="component" value="Unassembled WGS sequence"/>
</dbReference>
<keyword evidence="5" id="KW-0106">Calcium</keyword>
<name>A0A7W8VF71_9ACTN</name>
<dbReference type="GO" id="GO:0008953">
    <property type="term" value="F:penicillin amidase activity"/>
    <property type="evidence" value="ECO:0007669"/>
    <property type="project" value="UniProtKB-EC"/>
</dbReference>
<dbReference type="GO" id="GO:0046872">
    <property type="term" value="F:metal ion binding"/>
    <property type="evidence" value="ECO:0007669"/>
    <property type="project" value="UniProtKB-KW"/>
</dbReference>
<dbReference type="Pfam" id="PF01804">
    <property type="entry name" value="Penicil_amidase"/>
    <property type="match status" value="1"/>
</dbReference>
<feature type="active site" description="Nucleophile" evidence="4">
    <location>
        <position position="260"/>
    </location>
</feature>
<keyword evidence="2 8" id="KW-0378">Hydrolase</keyword>
<feature type="chain" id="PRO_5039114801" evidence="7">
    <location>
        <begin position="30"/>
        <end position="783"/>
    </location>
</feature>
<organism evidence="8 9">
    <name type="scientific">Nocardiopsis composta</name>
    <dbReference type="NCBI Taxonomy" id="157465"/>
    <lineage>
        <taxon>Bacteria</taxon>
        <taxon>Bacillati</taxon>
        <taxon>Actinomycetota</taxon>
        <taxon>Actinomycetes</taxon>
        <taxon>Streptosporangiales</taxon>
        <taxon>Nocardiopsidaceae</taxon>
        <taxon>Nocardiopsis</taxon>
    </lineage>
</organism>
<dbReference type="SUPFAM" id="SSF56235">
    <property type="entry name" value="N-terminal nucleophile aminohydrolases (Ntn hydrolases)"/>
    <property type="match status" value="1"/>
</dbReference>
<feature type="signal peptide" evidence="7">
    <location>
        <begin position="1"/>
        <end position="29"/>
    </location>
</feature>
<evidence type="ECO:0000256" key="4">
    <source>
        <dbReference type="PIRSR" id="PIRSR001227-1"/>
    </source>
</evidence>
<dbReference type="InterPro" id="IPR023343">
    <property type="entry name" value="Penicillin_amidase_dom1"/>
</dbReference>
<dbReference type="Gene3D" id="1.10.1400.10">
    <property type="match status" value="1"/>
</dbReference>
<evidence type="ECO:0000313" key="8">
    <source>
        <dbReference type="EMBL" id="MBB5433823.1"/>
    </source>
</evidence>
<dbReference type="Gene3D" id="2.30.120.10">
    <property type="match status" value="1"/>
</dbReference>
<comment type="similarity">
    <text evidence="1">Belongs to the peptidase S45 family.</text>
</comment>
<gene>
    <name evidence="8" type="ORF">HDA36_003907</name>
</gene>